<dbReference type="SMART" id="SM00150">
    <property type="entry name" value="SPEC"/>
    <property type="match status" value="2"/>
</dbReference>
<sequence length="330" mass="38394">MPCVRQSKEWLELKVQEMRPNITEVGHTLEEAIQLLNQHRQVLEKLKTKQSPVEELLRQADEMIARQQPKAELYSAMAANLGAAWSDLNSLLETRRMILELAVDFHTQARQFSEKMDEAQNLFSDLYLPPDVESCKSLLQKHLDEKKSLLEMSMGTLTAGQAVLERLREVGTSSMGDARPDHLRPLAQLTADEVERLTENLHDRRRHLEMLWARRKTRLEQCLQRCMLMHDIEQIEAASPALIVLENKDTSASKSFYYLNVSSKILCPRQEHGKATREAPDEDKRFLTKRLVWLVAEWYCRYNDKWRSIKAKVDSLSPIKMDVKTRCHLF</sequence>
<dbReference type="SUPFAM" id="SSF46966">
    <property type="entry name" value="Spectrin repeat"/>
    <property type="match status" value="2"/>
</dbReference>
<reference evidence="3 4" key="1">
    <citation type="submission" date="2022-03" db="EMBL/GenBank/DDBJ databases">
        <title>A chromosomal length assembly of Cordylochernes scorpioides.</title>
        <authorList>
            <person name="Zeh D."/>
            <person name="Zeh J."/>
        </authorList>
    </citation>
    <scope>NUCLEOTIDE SEQUENCE [LARGE SCALE GENOMIC DNA]</scope>
    <source>
        <strain evidence="3">IN4F17</strain>
        <tissue evidence="3">Whole Body</tissue>
    </source>
</reference>
<dbReference type="Gene3D" id="1.20.58.60">
    <property type="match status" value="2"/>
</dbReference>
<keyword evidence="4" id="KW-1185">Reference proteome</keyword>
<dbReference type="InterPro" id="IPR018159">
    <property type="entry name" value="Spectrin/alpha-actinin"/>
</dbReference>
<gene>
    <name evidence="3" type="ORF">LAZ67_23001776</name>
</gene>
<dbReference type="InterPro" id="IPR051336">
    <property type="entry name" value="RhoGEF_Guanine_NuclExch_SF"/>
</dbReference>
<dbReference type="EMBL" id="CP092885">
    <property type="protein sequence ID" value="UYV83629.1"/>
    <property type="molecule type" value="Genomic_DNA"/>
</dbReference>
<evidence type="ECO:0000259" key="2">
    <source>
        <dbReference type="Pfam" id="PF25075"/>
    </source>
</evidence>
<evidence type="ECO:0000313" key="3">
    <source>
        <dbReference type="EMBL" id="UYV83629.1"/>
    </source>
</evidence>
<organism evidence="3 4">
    <name type="scientific">Cordylochernes scorpioides</name>
    <dbReference type="NCBI Taxonomy" id="51811"/>
    <lineage>
        <taxon>Eukaryota</taxon>
        <taxon>Metazoa</taxon>
        <taxon>Ecdysozoa</taxon>
        <taxon>Arthropoda</taxon>
        <taxon>Chelicerata</taxon>
        <taxon>Arachnida</taxon>
        <taxon>Pseudoscorpiones</taxon>
        <taxon>Cheliferoidea</taxon>
        <taxon>Chernetidae</taxon>
        <taxon>Cordylochernes</taxon>
    </lineage>
</organism>
<dbReference type="InterPro" id="IPR002017">
    <property type="entry name" value="Spectrin_repeat"/>
</dbReference>
<evidence type="ECO:0000256" key="1">
    <source>
        <dbReference type="ARBA" id="ARBA00022658"/>
    </source>
</evidence>
<dbReference type="CDD" id="cd00176">
    <property type="entry name" value="SPEC"/>
    <property type="match status" value="1"/>
</dbReference>
<keyword evidence="1" id="KW-0344">Guanine-nucleotide releasing factor</keyword>
<dbReference type="PANTHER" id="PTHR22826">
    <property type="entry name" value="RHO GUANINE EXCHANGE FACTOR-RELATED"/>
    <property type="match status" value="1"/>
</dbReference>
<dbReference type="Pfam" id="PF25075">
    <property type="entry name" value="DUF7799"/>
    <property type="match status" value="1"/>
</dbReference>
<evidence type="ECO:0000313" key="4">
    <source>
        <dbReference type="Proteomes" id="UP001235939"/>
    </source>
</evidence>
<proteinExistence type="predicted"/>
<dbReference type="PANTHER" id="PTHR22826:SF106">
    <property type="entry name" value="TRIO, ISOFORM A"/>
    <property type="match status" value="1"/>
</dbReference>
<feature type="domain" description="DUF7799" evidence="2">
    <location>
        <begin position="105"/>
        <end position="221"/>
    </location>
</feature>
<protein>
    <recommendedName>
        <fullName evidence="2">DUF7799 domain-containing protein</fullName>
    </recommendedName>
</protein>
<accession>A0ABY6LSW9</accession>
<dbReference type="Proteomes" id="UP001235939">
    <property type="component" value="Chromosome 23"/>
</dbReference>
<dbReference type="Pfam" id="PF00435">
    <property type="entry name" value="Spectrin"/>
    <property type="match status" value="1"/>
</dbReference>
<dbReference type="InterPro" id="IPR056701">
    <property type="entry name" value="DUF7799"/>
</dbReference>
<name>A0ABY6LSW9_9ARAC</name>